<dbReference type="Gene3D" id="3.90.1750.10">
    <property type="entry name" value="Hect, E3 ligase catalytic domains"/>
    <property type="match status" value="1"/>
</dbReference>
<dbReference type="InterPro" id="IPR000569">
    <property type="entry name" value="HECT_dom"/>
</dbReference>
<dbReference type="GO" id="GO:0061630">
    <property type="term" value="F:ubiquitin protein ligase activity"/>
    <property type="evidence" value="ECO:0007669"/>
    <property type="project" value="UniProtKB-EC"/>
</dbReference>
<comment type="catalytic activity">
    <reaction evidence="1">
        <text>S-ubiquitinyl-[E2 ubiquitin-conjugating enzyme]-L-cysteine + [acceptor protein]-L-lysine = [E2 ubiquitin-conjugating enzyme]-L-cysteine + N(6)-ubiquitinyl-[acceptor protein]-L-lysine.</text>
        <dbReference type="EC" id="2.3.2.26"/>
    </reaction>
</comment>
<dbReference type="Proteomes" id="UP000677054">
    <property type="component" value="Unassembled WGS sequence"/>
</dbReference>
<feature type="compositionally biased region" description="Basic and acidic residues" evidence="11">
    <location>
        <begin position="12"/>
        <end position="34"/>
    </location>
</feature>
<keyword evidence="5 10" id="KW-0833">Ubl conjugation pathway</keyword>
<evidence type="ECO:0000256" key="4">
    <source>
        <dbReference type="ARBA" id="ARBA00022679"/>
    </source>
</evidence>
<protein>
    <recommendedName>
        <fullName evidence="8">Ubiquitin-protein ligase E3B</fullName>
        <ecNumber evidence="3">2.3.2.26</ecNumber>
    </recommendedName>
    <alternativeName>
        <fullName evidence="9">HECT-type ubiquitin transferase E3B</fullName>
    </alternativeName>
</protein>
<dbReference type="GO" id="GO:0009966">
    <property type="term" value="P:regulation of signal transduction"/>
    <property type="evidence" value="ECO:0007669"/>
    <property type="project" value="UniProtKB-ARBA"/>
</dbReference>
<evidence type="ECO:0000256" key="6">
    <source>
        <dbReference type="ARBA" id="ARBA00023018"/>
    </source>
</evidence>
<evidence type="ECO:0000256" key="10">
    <source>
        <dbReference type="PROSITE-ProRule" id="PRU00104"/>
    </source>
</evidence>
<dbReference type="PROSITE" id="PS50237">
    <property type="entry name" value="HECT"/>
    <property type="match status" value="1"/>
</dbReference>
<evidence type="ECO:0000256" key="9">
    <source>
        <dbReference type="ARBA" id="ARBA00077267"/>
    </source>
</evidence>
<dbReference type="FunFam" id="3.30.2410.10:FF:000012">
    <property type="entry name" value="Ubiquitin-protein ligase E3B"/>
    <property type="match status" value="1"/>
</dbReference>
<dbReference type="GO" id="GO:0000209">
    <property type="term" value="P:protein polyubiquitination"/>
    <property type="evidence" value="ECO:0007669"/>
    <property type="project" value="InterPro"/>
</dbReference>
<proteinExistence type="predicted"/>
<dbReference type="Gene3D" id="3.30.2410.10">
    <property type="entry name" value="Hect, E3 ligase catalytic domain"/>
    <property type="match status" value="3"/>
</dbReference>
<feature type="active site" description="Glycyl thioester intermediate" evidence="10">
    <location>
        <position position="1281"/>
    </location>
</feature>
<evidence type="ECO:0000256" key="7">
    <source>
        <dbReference type="ARBA" id="ARBA00034105"/>
    </source>
</evidence>
<dbReference type="Gene3D" id="3.30.2160.10">
    <property type="entry name" value="Hect, E3 ligase catalytic domain"/>
    <property type="match status" value="1"/>
</dbReference>
<dbReference type="OrthoDB" id="8068875at2759"/>
<evidence type="ECO:0000256" key="11">
    <source>
        <dbReference type="SAM" id="MobiDB-lite"/>
    </source>
</evidence>
<dbReference type="EC" id="2.3.2.26" evidence="3"/>
<gene>
    <name evidence="13" type="ORF">DSTB1V02_LOCUS10225</name>
</gene>
<keyword evidence="14" id="KW-1185">Reference proteome</keyword>
<sequence>MESQVEFVNPSPKKDTKESFLEKAKAARAEREQEKARDQAVIRIQTQFRGCLQRRKFQSLIRKNLAEALDASSSSDPLKVYEAVLKLFPYIKIPDDETLFIRYLKYVLESMGKKNLEDSYAGIMLKREHAVSWIVHIKRALVLTLLFLAKGDRKAMTTHLHMLVTFTHPSSWGFWSSSPPSLQPCFHKLAENALGHLVLNDLYQTIQMVLIESRSMMKATSLMALVSLTLRPLVAGNFPLNFLGLFIQHFLTIPAVIQLIHSTSPQALKEMEGSNVLVHVLKYMGESGNQTEVVMSLKGNLLLSFLANFIHLTTLFNHTLPAEGDLDLHFSEVVRESIDVIGSDCGGRGAKSTVWHPVLGWFPYPLDPGTMELLPVVKTQLSSLWSMALKEMEGSNVLVHVLKYMGESGNQTEVVMSLKGNPLLSFLANFIHLTTLFNHTLPAEGDLDLHFSEVVRESIDVIGSNCRGRGAKSTVWHPVLGWFPYPLDPGTMELLPVVKTQLSSLWSMVMIKWCFQALVAREPESPEEESHSIHWFLKRITPGKRGEAVGKKISSLSVQKVARASQMYMACLSTLAPVQLDILSGLCCGDFLLPHLLKFLESLAPNFGLKLWLDLLALDPKCKIPEFSLLTLFCKCATYLITILDDKELYVDQKPISLSDLTSLSRFLNQFLFKSLWTELISSHGLSENHLFASLHKMLVLIYWRDSRRCFTMPNHWLLKDVSVSSFLYELEKKKPCALVNTFILVLMKKMPHLIPHHERVILFRKAIQEDKERLGLLDSSPSHSCFSTVISVHRSSLVDDGYRQLSSLTPTALKGVIRVKFINLQGLDEAGIDQDGVFKEFLEETVKQVFDPGLNLFQTTSDRTIYPSPTSHIHENHLLLFEFIGKMLGKAIYEGIVVDIRFASFFLSQVVGFHQSGNSYSCMDDLPSLDNELFKNLTFVKHYEGDVSELDLGFSCDEDVLGQLVTHEFVPGGRAIPVTNQNNVDLRDLRKHTQYYGGFHDKHRLITWLWDILDKDFSEQERRLFLKVQRLISGDPCSVDLRDLRKHTQYYGGFHDKHRLITWFWDTLDKDFSEQERQLFLKFVTSCSSAPRLGFSHLEPPFSIRCVEVGEDEDTGDTLGTSMLDESLLLVLLPCCILVTWNPHSRSVAWRSEKTKTRETHWVQRLISGDPCSVDLRDLRKHTQYYGGFHDKHRLITWFWDTLDKDFSEQERQLFLKFVTSCSSAPRLGFSHLEPPFSIRCVEVGEDEDTGDTLGSVIRGFLKIGSRRDPVNRLPTSSTCFNLLKLHNYHKKSTLRDKLRYAIHSNTGFELS</sequence>
<dbReference type="PANTHER" id="PTHR45700:SF3">
    <property type="entry name" value="UBIQUITIN-PROTEIN LIGASE E3B"/>
    <property type="match status" value="1"/>
</dbReference>
<comment type="pathway">
    <text evidence="2">Protein modification; protein ubiquitination.</text>
</comment>
<organism evidence="13">
    <name type="scientific">Darwinula stevensoni</name>
    <dbReference type="NCBI Taxonomy" id="69355"/>
    <lineage>
        <taxon>Eukaryota</taxon>
        <taxon>Metazoa</taxon>
        <taxon>Ecdysozoa</taxon>
        <taxon>Arthropoda</taxon>
        <taxon>Crustacea</taxon>
        <taxon>Oligostraca</taxon>
        <taxon>Ostracoda</taxon>
        <taxon>Podocopa</taxon>
        <taxon>Podocopida</taxon>
        <taxon>Darwinulocopina</taxon>
        <taxon>Darwinuloidea</taxon>
        <taxon>Darwinulidae</taxon>
        <taxon>Darwinula</taxon>
    </lineage>
</organism>
<evidence type="ECO:0000259" key="12">
    <source>
        <dbReference type="PROSITE" id="PS50237"/>
    </source>
</evidence>
<dbReference type="EMBL" id="CAJPEV010002865">
    <property type="protein sequence ID" value="CAG0898271.1"/>
    <property type="molecule type" value="Genomic_DNA"/>
</dbReference>
<dbReference type="Pfam" id="PF00632">
    <property type="entry name" value="HECT"/>
    <property type="match status" value="4"/>
</dbReference>
<accession>A0A7R9FPN8</accession>
<comment type="subcellular location">
    <subcellularLocation>
        <location evidence="7">Postsynaptic density</location>
    </subcellularLocation>
</comment>
<dbReference type="InterPro" id="IPR035983">
    <property type="entry name" value="Hect_E3_ubiquitin_ligase"/>
</dbReference>
<evidence type="ECO:0000256" key="8">
    <source>
        <dbReference type="ARBA" id="ARBA00067505"/>
    </source>
</evidence>
<dbReference type="PANTHER" id="PTHR45700">
    <property type="entry name" value="UBIQUITIN-PROTEIN LIGASE E3C"/>
    <property type="match status" value="1"/>
</dbReference>
<dbReference type="PROSITE" id="PS50096">
    <property type="entry name" value="IQ"/>
    <property type="match status" value="1"/>
</dbReference>
<name>A0A7R9FPN8_9CRUS</name>
<dbReference type="GO" id="GO:0014069">
    <property type="term" value="C:postsynaptic density"/>
    <property type="evidence" value="ECO:0007669"/>
    <property type="project" value="UniProtKB-SubCell"/>
</dbReference>
<keyword evidence="4" id="KW-0808">Transferase</keyword>
<evidence type="ECO:0000256" key="3">
    <source>
        <dbReference type="ARBA" id="ARBA00012485"/>
    </source>
</evidence>
<dbReference type="CDD" id="cd23766">
    <property type="entry name" value="IQCG"/>
    <property type="match status" value="1"/>
</dbReference>
<feature type="region of interest" description="Disordered" evidence="11">
    <location>
        <begin position="1"/>
        <end position="34"/>
    </location>
</feature>
<evidence type="ECO:0000256" key="1">
    <source>
        <dbReference type="ARBA" id="ARBA00000885"/>
    </source>
</evidence>
<dbReference type="FunFam" id="3.30.2160.10:FF:000002">
    <property type="entry name" value="Putative Ubiquitin-protein ligase E3C"/>
    <property type="match status" value="1"/>
</dbReference>
<dbReference type="EMBL" id="LR902382">
    <property type="protein sequence ID" value="CAD7250452.1"/>
    <property type="molecule type" value="Genomic_DNA"/>
</dbReference>
<evidence type="ECO:0000313" key="14">
    <source>
        <dbReference type="Proteomes" id="UP000677054"/>
    </source>
</evidence>
<evidence type="ECO:0000313" key="13">
    <source>
        <dbReference type="EMBL" id="CAD7250452.1"/>
    </source>
</evidence>
<reference evidence="13" key="1">
    <citation type="submission" date="2020-11" db="EMBL/GenBank/DDBJ databases">
        <authorList>
            <person name="Tran Van P."/>
        </authorList>
    </citation>
    <scope>NUCLEOTIDE SEQUENCE</scope>
</reference>
<keyword evidence="6" id="KW-0770">Synapse</keyword>
<dbReference type="InterPro" id="IPR044611">
    <property type="entry name" value="E3A/B/C-like"/>
</dbReference>
<evidence type="ECO:0000256" key="5">
    <source>
        <dbReference type="ARBA" id="ARBA00022786"/>
    </source>
</evidence>
<dbReference type="GO" id="GO:0006511">
    <property type="term" value="P:ubiquitin-dependent protein catabolic process"/>
    <property type="evidence" value="ECO:0007669"/>
    <property type="project" value="TreeGrafter"/>
</dbReference>
<evidence type="ECO:0000256" key="2">
    <source>
        <dbReference type="ARBA" id="ARBA00004906"/>
    </source>
</evidence>
<feature type="domain" description="HECT" evidence="12">
    <location>
        <begin position="810"/>
        <end position="1313"/>
    </location>
</feature>
<dbReference type="SMART" id="SM00119">
    <property type="entry name" value="HECTc"/>
    <property type="match status" value="1"/>
</dbReference>
<dbReference type="CDD" id="cd00078">
    <property type="entry name" value="HECTc"/>
    <property type="match status" value="1"/>
</dbReference>
<dbReference type="SUPFAM" id="SSF56204">
    <property type="entry name" value="Hect, E3 ligase catalytic domain"/>
    <property type="match status" value="3"/>
</dbReference>